<dbReference type="AlphaFoldDB" id="Q7RBC3"/>
<gene>
    <name evidence="1" type="ORF">PY06223</name>
</gene>
<comment type="caution">
    <text evidence="1">The sequence shown here is derived from an EMBL/GenBank/DDBJ whole genome shotgun (WGS) entry which is preliminary data.</text>
</comment>
<name>Q7RBC3_PLAYO</name>
<protein>
    <submittedName>
        <fullName evidence="1">Uncharacterized protein</fullName>
    </submittedName>
</protein>
<dbReference type="Proteomes" id="UP000008553">
    <property type="component" value="Unassembled WGS sequence"/>
</dbReference>
<accession>Q7RBC3</accession>
<reference evidence="1 2" key="1">
    <citation type="journal article" date="2002" name="Nature">
        <title>Genome sequence and comparative analysis of the model rodent malaria parasite Plasmodium yoelii yoelii.</title>
        <authorList>
            <person name="Carlton J.M."/>
            <person name="Angiuoli S.V."/>
            <person name="Suh B.B."/>
            <person name="Kooij T.W."/>
            <person name="Pertea M."/>
            <person name="Silva J.C."/>
            <person name="Ermolaeva M.D."/>
            <person name="Allen J.E."/>
            <person name="Selengut J.D."/>
            <person name="Koo H.L."/>
            <person name="Peterson J.D."/>
            <person name="Pop M."/>
            <person name="Kosack D.S."/>
            <person name="Shumway M.F."/>
            <person name="Bidwell S.L."/>
            <person name="Shallom S.J."/>
            <person name="van Aken S.E."/>
            <person name="Riedmuller S.B."/>
            <person name="Feldblyum T.V."/>
            <person name="Cho J.K."/>
            <person name="Quackenbush J."/>
            <person name="Sedegah M."/>
            <person name="Shoaibi A."/>
            <person name="Cummings L.M."/>
            <person name="Florens L."/>
            <person name="Yates J.R."/>
            <person name="Raine J.D."/>
            <person name="Sinden R.E."/>
            <person name="Harris M.A."/>
            <person name="Cunningham D.A."/>
            <person name="Preiser P.R."/>
            <person name="Bergman L.W."/>
            <person name="Vaidya A.B."/>
            <person name="van Lin L.H."/>
            <person name="Janse C.J."/>
            <person name="Waters A.P."/>
            <person name="Smith H.O."/>
            <person name="White O.R."/>
            <person name="Salzberg S.L."/>
            <person name="Venter J.C."/>
            <person name="Fraser C.M."/>
            <person name="Hoffman S.L."/>
            <person name="Gardner M.J."/>
            <person name="Carucci D.J."/>
        </authorList>
    </citation>
    <scope>NUCLEOTIDE SEQUENCE [LARGE SCALE GENOMIC DNA]</scope>
    <source>
        <strain evidence="1 2">17XNL</strain>
    </source>
</reference>
<evidence type="ECO:0000313" key="2">
    <source>
        <dbReference type="Proteomes" id="UP000008553"/>
    </source>
</evidence>
<organism evidence="1 2">
    <name type="scientific">Plasmodium yoelii yoelii</name>
    <dbReference type="NCBI Taxonomy" id="73239"/>
    <lineage>
        <taxon>Eukaryota</taxon>
        <taxon>Sar</taxon>
        <taxon>Alveolata</taxon>
        <taxon>Apicomplexa</taxon>
        <taxon>Aconoidasida</taxon>
        <taxon>Haemosporida</taxon>
        <taxon>Plasmodiidae</taxon>
        <taxon>Plasmodium</taxon>
        <taxon>Plasmodium (Vinckeia)</taxon>
    </lineage>
</organism>
<dbReference type="InParanoid" id="Q7RBC3"/>
<dbReference type="PaxDb" id="73239-Q7RBC3"/>
<evidence type="ECO:0000313" key="1">
    <source>
        <dbReference type="EMBL" id="EAA18390.1"/>
    </source>
</evidence>
<dbReference type="EMBL" id="AABL01002080">
    <property type="protein sequence ID" value="EAA18390.1"/>
    <property type="molecule type" value="Genomic_DNA"/>
</dbReference>
<keyword evidence="2" id="KW-1185">Reference proteome</keyword>
<sequence>MNIINNHKFKHNLCNLDNFNKLYINLLLYYYFTLILN</sequence>
<proteinExistence type="predicted"/>